<evidence type="ECO:0000256" key="4">
    <source>
        <dbReference type="ARBA" id="ARBA00022989"/>
    </source>
</evidence>
<feature type="transmembrane region" description="Helical" evidence="7">
    <location>
        <begin position="487"/>
        <end position="508"/>
    </location>
</feature>
<dbReference type="RefSeq" id="WP_275108778.1">
    <property type="nucleotide sequence ID" value="NZ_JAKJSC010000001.1"/>
</dbReference>
<evidence type="ECO:0000313" key="10">
    <source>
        <dbReference type="EMBL" id="MDE5417438.1"/>
    </source>
</evidence>
<evidence type="ECO:0000313" key="11">
    <source>
        <dbReference type="Proteomes" id="UP001528920"/>
    </source>
</evidence>
<dbReference type="PANTHER" id="PTHR30509:SF8">
    <property type="entry name" value="INNER MEMBRANE PROTEIN YCCS"/>
    <property type="match status" value="1"/>
</dbReference>
<dbReference type="EMBL" id="JAKJSC010000001">
    <property type="protein sequence ID" value="MDE5417438.1"/>
    <property type="molecule type" value="Genomic_DNA"/>
</dbReference>
<organism evidence="10 11">
    <name type="scientific">Paralabilibaculum antarcticum</name>
    <dbReference type="NCBI Taxonomy" id="2912572"/>
    <lineage>
        <taxon>Bacteria</taxon>
        <taxon>Pseudomonadati</taxon>
        <taxon>Bacteroidota</taxon>
        <taxon>Bacteroidia</taxon>
        <taxon>Marinilabiliales</taxon>
        <taxon>Marinifilaceae</taxon>
        <taxon>Paralabilibaculum</taxon>
    </lineage>
</organism>
<feature type="transmembrane region" description="Helical" evidence="7">
    <location>
        <begin position="463"/>
        <end position="480"/>
    </location>
</feature>
<evidence type="ECO:0000256" key="6">
    <source>
        <dbReference type="ARBA" id="ARBA00043993"/>
    </source>
</evidence>
<feature type="domain" description="Integral membrane protein YccS N-terminal" evidence="8">
    <location>
        <begin position="81"/>
        <end position="349"/>
    </location>
</feature>
<feature type="transmembrane region" description="Helical" evidence="7">
    <location>
        <begin position="438"/>
        <end position="457"/>
    </location>
</feature>
<comment type="subcellular location">
    <subcellularLocation>
        <location evidence="1">Cell membrane</location>
        <topology evidence="1">Multi-pass membrane protein</topology>
    </subcellularLocation>
</comment>
<keyword evidence="5 7" id="KW-0472">Membrane</keyword>
<proteinExistence type="inferred from homology"/>
<feature type="transmembrane region" description="Helical" evidence="7">
    <location>
        <begin position="101"/>
        <end position="119"/>
    </location>
</feature>
<dbReference type="InterPro" id="IPR010020">
    <property type="entry name" value="Integral_membrane_YCCS_YHJK"/>
</dbReference>
<name>A0ABT5VPT7_9BACT</name>
<keyword evidence="2" id="KW-1003">Cell membrane</keyword>
<evidence type="ECO:0000259" key="8">
    <source>
        <dbReference type="Pfam" id="PF12805"/>
    </source>
</evidence>
<dbReference type="InterPro" id="IPR010019">
    <property type="entry name" value="Integral_membrane_YccS"/>
</dbReference>
<gene>
    <name evidence="10" type="primary">yccS</name>
    <name evidence="10" type="ORF">L3049_05405</name>
</gene>
<feature type="transmembrane region" description="Helical" evidence="7">
    <location>
        <begin position="37"/>
        <end position="66"/>
    </location>
</feature>
<evidence type="ECO:0000259" key="9">
    <source>
        <dbReference type="Pfam" id="PF13515"/>
    </source>
</evidence>
<comment type="caution">
    <text evidence="10">The sequence shown here is derived from an EMBL/GenBank/DDBJ whole genome shotgun (WGS) entry which is preliminary data.</text>
</comment>
<keyword evidence="4 7" id="KW-1133">Transmembrane helix</keyword>
<dbReference type="PANTHER" id="PTHR30509">
    <property type="entry name" value="P-HYDROXYBENZOIC ACID EFFLUX PUMP SUBUNIT-RELATED"/>
    <property type="match status" value="1"/>
</dbReference>
<evidence type="ECO:0000256" key="5">
    <source>
        <dbReference type="ARBA" id="ARBA00023136"/>
    </source>
</evidence>
<dbReference type="InterPro" id="IPR049453">
    <property type="entry name" value="Memb_transporter_dom"/>
</dbReference>
<dbReference type="Proteomes" id="UP001528920">
    <property type="component" value="Unassembled WGS sequence"/>
</dbReference>
<feature type="transmembrane region" description="Helical" evidence="7">
    <location>
        <begin position="126"/>
        <end position="144"/>
    </location>
</feature>
<evidence type="ECO:0000256" key="1">
    <source>
        <dbReference type="ARBA" id="ARBA00004651"/>
    </source>
</evidence>
<comment type="similarity">
    <text evidence="6">Belongs to the YccS/YhfK family.</text>
</comment>
<feature type="transmembrane region" description="Helical" evidence="7">
    <location>
        <begin position="150"/>
        <end position="174"/>
    </location>
</feature>
<sequence>MKIKTQGKRFQGQAWFEFWISTFWRYPNRLFALKATISMGLLLIPFLIFDASFIGVTLALGALAGALSETDDHPKGRIKALILTIISFAISSVSVELLRPFPILFGIGLVGSTITFIILGGLGERYRGVTFGALLVAIYTMLGADLSPNWYWQPLLLPAGALCYGIISLLLLTFHPSRLLEEQLSQGFEDLSVYMKEKSRLFPSDAKVQDKLRNRLATLNSKLVNSLGGCKNVLNSYEDAMKNHEALRPYLHKFLLLQSLHERAASSHDRYDLLSDNPENHEILEGLGQLLLQLSIACHEVSKSLIMGTVYHHPISLKWTVSALKAKVKKQNASGKYSSLSLLLQNLTQSHLSLQNMNFNVDSGILPRVDRDSRSLWQRFKEQLNWNHPRLRYAIRLSSCFLLGYILINQFNIEKGEWILLTSLFVCQPSYSETRRRLFQRILGTLSGVVIGVAIVQLLPTKAGQIALLLGAAYAFFAWLRKNYSISVIFVTIFVIAAFNLLAGKGVAVMGPRILDTLIGAILAIGVVRILWPDWQYKKLPQLLANALQQNSNYFKSILAEYKEAKEDDLDYRISRYRAHQADSALALAWQGMKLEPKQQQKFQKHAFTLTYLNHALLSYLSALGAHRDTKNYVDEKQWQMYSNIEAELANAINAIENQTVCSSSAGIKTFIEELGHQLSEMEKGNERLKLVLLYNIAEVSEQLLEEACLLSEE</sequence>
<feature type="domain" description="Integral membrane bound transporter" evidence="9">
    <location>
        <begin position="405"/>
        <end position="525"/>
    </location>
</feature>
<reference evidence="10 11" key="1">
    <citation type="submission" date="2022-01" db="EMBL/GenBank/DDBJ databases">
        <title>Labilibaculum sp. nov, a marine bacterium isolated from Antarctica.</title>
        <authorList>
            <person name="Dai W."/>
        </authorList>
    </citation>
    <scope>NUCLEOTIDE SEQUENCE [LARGE SCALE GENOMIC DNA]</scope>
    <source>
        <strain evidence="10 11">DW002</strain>
    </source>
</reference>
<evidence type="ECO:0000256" key="2">
    <source>
        <dbReference type="ARBA" id="ARBA00022475"/>
    </source>
</evidence>
<protein>
    <submittedName>
        <fullName evidence="10">YccS family putative transporter</fullName>
    </submittedName>
</protein>
<feature type="transmembrane region" description="Helical" evidence="7">
    <location>
        <begin position="514"/>
        <end position="532"/>
    </location>
</feature>
<dbReference type="NCBIfam" id="TIGR01666">
    <property type="entry name" value="YCCS"/>
    <property type="match status" value="1"/>
</dbReference>
<dbReference type="Pfam" id="PF13515">
    <property type="entry name" value="FUSC_2"/>
    <property type="match status" value="1"/>
</dbReference>
<dbReference type="NCBIfam" id="TIGR01667">
    <property type="entry name" value="YCCS_YHFK"/>
    <property type="match status" value="1"/>
</dbReference>
<dbReference type="Pfam" id="PF12805">
    <property type="entry name" value="FUSC-like"/>
    <property type="match status" value="1"/>
</dbReference>
<dbReference type="InterPro" id="IPR032692">
    <property type="entry name" value="YccS_N"/>
</dbReference>
<keyword evidence="3 7" id="KW-0812">Transmembrane</keyword>
<accession>A0ABT5VPT7</accession>
<keyword evidence="11" id="KW-1185">Reference proteome</keyword>
<evidence type="ECO:0000256" key="7">
    <source>
        <dbReference type="SAM" id="Phobius"/>
    </source>
</evidence>
<evidence type="ECO:0000256" key="3">
    <source>
        <dbReference type="ARBA" id="ARBA00022692"/>
    </source>
</evidence>